<keyword evidence="2" id="KW-0813">Transport</keyword>
<dbReference type="Pfam" id="PF01297">
    <property type="entry name" value="ZnuA"/>
    <property type="match status" value="1"/>
</dbReference>
<dbReference type="InterPro" id="IPR006127">
    <property type="entry name" value="ZnuA-like"/>
</dbReference>
<reference evidence="6" key="1">
    <citation type="journal article" date="2021" name="PeerJ">
        <title>Extensive microbial diversity within the chicken gut microbiome revealed by metagenomics and culture.</title>
        <authorList>
            <person name="Gilroy R."/>
            <person name="Ravi A."/>
            <person name="Getino M."/>
            <person name="Pursley I."/>
            <person name="Horton D.L."/>
            <person name="Alikhan N.F."/>
            <person name="Baker D."/>
            <person name="Gharbi K."/>
            <person name="Hall N."/>
            <person name="Watson M."/>
            <person name="Adriaenssens E.M."/>
            <person name="Foster-Nyarko E."/>
            <person name="Jarju S."/>
            <person name="Secka A."/>
            <person name="Antonio M."/>
            <person name="Oren A."/>
            <person name="Chaudhuri R.R."/>
            <person name="La Ragione R."/>
            <person name="Hildebrand F."/>
            <person name="Pallen M.J."/>
        </authorList>
    </citation>
    <scope>NUCLEOTIDE SEQUENCE</scope>
    <source>
        <strain evidence="6">ChiGjej4B4-7305</strain>
    </source>
</reference>
<organism evidence="6 7">
    <name type="scientific">Candidatus Ruania gallistercoris</name>
    <dbReference type="NCBI Taxonomy" id="2838746"/>
    <lineage>
        <taxon>Bacteria</taxon>
        <taxon>Bacillati</taxon>
        <taxon>Actinomycetota</taxon>
        <taxon>Actinomycetes</taxon>
        <taxon>Micrococcales</taxon>
        <taxon>Ruaniaceae</taxon>
        <taxon>Ruania</taxon>
    </lineage>
</organism>
<feature type="chain" id="PRO_5039259734" evidence="5">
    <location>
        <begin position="30"/>
        <end position="386"/>
    </location>
</feature>
<feature type="compositionally biased region" description="Basic and acidic residues" evidence="4">
    <location>
        <begin position="138"/>
        <end position="217"/>
    </location>
</feature>
<dbReference type="EMBL" id="DXBY01000348">
    <property type="protein sequence ID" value="HIZ38166.1"/>
    <property type="molecule type" value="Genomic_DNA"/>
</dbReference>
<comment type="similarity">
    <text evidence="1">Belongs to the bacterial solute-binding protein 9 family.</text>
</comment>
<dbReference type="GO" id="GO:0046872">
    <property type="term" value="F:metal ion binding"/>
    <property type="evidence" value="ECO:0007669"/>
    <property type="project" value="InterPro"/>
</dbReference>
<feature type="region of interest" description="Disordered" evidence="4">
    <location>
        <begin position="113"/>
        <end position="221"/>
    </location>
</feature>
<reference evidence="6" key="2">
    <citation type="submission" date="2021-04" db="EMBL/GenBank/DDBJ databases">
        <authorList>
            <person name="Gilroy R."/>
        </authorList>
    </citation>
    <scope>NUCLEOTIDE SEQUENCE</scope>
    <source>
        <strain evidence="6">ChiGjej4B4-7305</strain>
    </source>
</reference>
<evidence type="ECO:0000256" key="5">
    <source>
        <dbReference type="SAM" id="SignalP"/>
    </source>
</evidence>
<keyword evidence="3 5" id="KW-0732">Signal</keyword>
<proteinExistence type="inferred from homology"/>
<dbReference type="InterPro" id="IPR050492">
    <property type="entry name" value="Bact_metal-bind_prot9"/>
</dbReference>
<protein>
    <submittedName>
        <fullName evidence="6">Metal ABC transporter substrate-binding protein</fullName>
    </submittedName>
</protein>
<dbReference type="PANTHER" id="PTHR42953">
    <property type="entry name" value="HIGH-AFFINITY ZINC UPTAKE SYSTEM PROTEIN ZNUA-RELATED"/>
    <property type="match status" value="1"/>
</dbReference>
<name>A0A9D2J679_9MICO</name>
<gene>
    <name evidence="6" type="ORF">H9815_20505</name>
</gene>
<dbReference type="Proteomes" id="UP000824037">
    <property type="component" value="Unassembled WGS sequence"/>
</dbReference>
<evidence type="ECO:0000256" key="1">
    <source>
        <dbReference type="ARBA" id="ARBA00011028"/>
    </source>
</evidence>
<accession>A0A9D2J679</accession>
<evidence type="ECO:0000256" key="2">
    <source>
        <dbReference type="ARBA" id="ARBA00022448"/>
    </source>
</evidence>
<dbReference type="PROSITE" id="PS51257">
    <property type="entry name" value="PROKAR_LIPOPROTEIN"/>
    <property type="match status" value="1"/>
</dbReference>
<dbReference type="Gene3D" id="3.40.50.1980">
    <property type="entry name" value="Nitrogenase molybdenum iron protein domain"/>
    <property type="match status" value="3"/>
</dbReference>
<sequence length="386" mass="40831">MRGRGRSAGTLAAAATTALLLSGCAPGHASTGAVSVVASFYPLQFVAERVGGAEVDVQSLTPAGAEPHDLELTTRDVLTLESADLVLSLSGFQPALDDALAEIDGPHVVDTATAAEDDESADDESADDGSADDEGEDDHQHDHAHSESEDDHDHDHDHDAPDVGHDHAEPETDHTHAEDHDHGPAEPEHASHTHDHGHDDGHGHTHAHDDGHGHSGTDPHFWLDPTRLAGVAHQVADALSAIDPDHAQTYAANAADLVEDLTGLDEEYSTALASCSQQVIVVSHEAYGYLATRYGFDQVGIAGLDPENEPSPARLQEIAQVIRSEGVGTIFTESLVNPHVAEALAHELDITVQRLDPLETLTDPDADYLSVMRHNLTALTTALECA</sequence>
<evidence type="ECO:0000313" key="6">
    <source>
        <dbReference type="EMBL" id="HIZ38166.1"/>
    </source>
</evidence>
<evidence type="ECO:0000313" key="7">
    <source>
        <dbReference type="Proteomes" id="UP000824037"/>
    </source>
</evidence>
<evidence type="ECO:0000256" key="3">
    <source>
        <dbReference type="ARBA" id="ARBA00022729"/>
    </source>
</evidence>
<comment type="caution">
    <text evidence="6">The sequence shown here is derived from an EMBL/GenBank/DDBJ whole genome shotgun (WGS) entry which is preliminary data.</text>
</comment>
<feature type="signal peptide" evidence="5">
    <location>
        <begin position="1"/>
        <end position="29"/>
    </location>
</feature>
<dbReference type="GO" id="GO:0030001">
    <property type="term" value="P:metal ion transport"/>
    <property type="evidence" value="ECO:0007669"/>
    <property type="project" value="InterPro"/>
</dbReference>
<dbReference type="SUPFAM" id="SSF53807">
    <property type="entry name" value="Helical backbone' metal receptor"/>
    <property type="match status" value="1"/>
</dbReference>
<dbReference type="AlphaFoldDB" id="A0A9D2J679"/>
<evidence type="ECO:0000256" key="4">
    <source>
        <dbReference type="SAM" id="MobiDB-lite"/>
    </source>
</evidence>
<feature type="compositionally biased region" description="Acidic residues" evidence="4">
    <location>
        <begin position="115"/>
        <end position="137"/>
    </location>
</feature>
<dbReference type="PANTHER" id="PTHR42953:SF3">
    <property type="entry name" value="HIGH-AFFINITY ZINC UPTAKE SYSTEM PROTEIN ZNUA"/>
    <property type="match status" value="1"/>
</dbReference>